<gene>
    <name evidence="1" type="ORF">NC99_41090</name>
</gene>
<accession>A0A0L8V3K3</accession>
<dbReference type="AlphaFoldDB" id="A0A0L8V3K3"/>
<sequence>MNKQATKVHPVAKPFTTKNLKNALNRGHFFLLNPTAFVHSGKAHRSKIVDNRSGNN</sequence>
<proteinExistence type="predicted"/>
<protein>
    <submittedName>
        <fullName evidence="1">Uncharacterized protein</fullName>
    </submittedName>
</protein>
<keyword evidence="2" id="KW-1185">Reference proteome</keyword>
<name>A0A0L8V3K3_9BACT</name>
<comment type="caution">
    <text evidence="1">The sequence shown here is derived from an EMBL/GenBank/DDBJ whole genome shotgun (WGS) entry which is preliminary data.</text>
</comment>
<dbReference type="Proteomes" id="UP000036958">
    <property type="component" value="Unassembled WGS sequence"/>
</dbReference>
<evidence type="ECO:0000313" key="2">
    <source>
        <dbReference type="Proteomes" id="UP000036958"/>
    </source>
</evidence>
<dbReference type="EMBL" id="LGIA01000201">
    <property type="protein sequence ID" value="KOH43075.1"/>
    <property type="molecule type" value="Genomic_DNA"/>
</dbReference>
<evidence type="ECO:0000313" key="1">
    <source>
        <dbReference type="EMBL" id="KOH43075.1"/>
    </source>
</evidence>
<reference evidence="2" key="1">
    <citation type="submission" date="2015-07" db="EMBL/GenBank/DDBJ databases">
        <title>Genome sequencing of Sunxiuqinia dokdonensis strain SK.</title>
        <authorList>
            <person name="Ahn S."/>
            <person name="Kim B.-C."/>
        </authorList>
    </citation>
    <scope>NUCLEOTIDE SEQUENCE [LARGE SCALE GENOMIC DNA]</scope>
    <source>
        <strain evidence="2">SK</strain>
    </source>
</reference>
<dbReference type="STRING" id="1409788.NC99_41090"/>
<organism evidence="1 2">
    <name type="scientific">Sunxiuqinia dokdonensis</name>
    <dbReference type="NCBI Taxonomy" id="1409788"/>
    <lineage>
        <taxon>Bacteria</taxon>
        <taxon>Pseudomonadati</taxon>
        <taxon>Bacteroidota</taxon>
        <taxon>Bacteroidia</taxon>
        <taxon>Marinilabiliales</taxon>
        <taxon>Prolixibacteraceae</taxon>
        <taxon>Sunxiuqinia</taxon>
    </lineage>
</organism>